<dbReference type="InterPro" id="IPR050134">
    <property type="entry name" value="NAD-dep_sirtuin_deacylases"/>
</dbReference>
<evidence type="ECO:0000259" key="6">
    <source>
        <dbReference type="PROSITE" id="PS50305"/>
    </source>
</evidence>
<keyword evidence="8" id="KW-1185">Reference proteome</keyword>
<dbReference type="Proteomes" id="UP001420932">
    <property type="component" value="Unassembled WGS sequence"/>
</dbReference>
<proteinExistence type="predicted"/>
<dbReference type="Gene3D" id="3.40.50.1220">
    <property type="entry name" value="TPP-binding domain"/>
    <property type="match status" value="1"/>
</dbReference>
<sequence length="299" mass="33467">MAETKMDALPAKEMSLAEQHCKMADIVLCLGTSLQITPACNLPMRSVRGGGQMVIVNLQQTPKDKKASLVIHGLVDKVMLGVMNLLGLRIPPYVRLDLFQVNLKLFHRNAERKYVKWTLRVASVHGQRAQLPFLSSVEVSFPERPELKPAILHKQPFLLKREMLKSRPVKILLSLHFGDGCGCSCTSIEFTVDFQVSEESFKNDKDVVLQKLRDAAIQDWHCGQLAVIERETLSSPRTETTTYAVVTSIVGNKFSAIAGNGKLSVNCKQNGLLLGSNIKKRRSEVIKRDEISQKQQKVY</sequence>
<accession>A0AAP0KHX1</accession>
<dbReference type="GO" id="GO:0000122">
    <property type="term" value="P:negative regulation of transcription by RNA polymerase II"/>
    <property type="evidence" value="ECO:0007669"/>
    <property type="project" value="TreeGrafter"/>
</dbReference>
<gene>
    <name evidence="7" type="ORF">Syun_010699</name>
</gene>
<evidence type="ECO:0000256" key="3">
    <source>
        <dbReference type="ARBA" id="ARBA00022833"/>
    </source>
</evidence>
<dbReference type="SUPFAM" id="SSF52467">
    <property type="entry name" value="DHS-like NAD/FAD-binding domain"/>
    <property type="match status" value="1"/>
</dbReference>
<evidence type="ECO:0000256" key="5">
    <source>
        <dbReference type="PROSITE-ProRule" id="PRU00236"/>
    </source>
</evidence>
<dbReference type="EMBL" id="JBBNAF010000004">
    <property type="protein sequence ID" value="KAK9152390.1"/>
    <property type="molecule type" value="Genomic_DNA"/>
</dbReference>
<dbReference type="PANTHER" id="PTHR11085">
    <property type="entry name" value="NAD-DEPENDENT PROTEIN DEACYLASE SIRTUIN-5, MITOCHONDRIAL-RELATED"/>
    <property type="match status" value="1"/>
</dbReference>
<evidence type="ECO:0000256" key="1">
    <source>
        <dbReference type="ARBA" id="ARBA00012928"/>
    </source>
</evidence>
<dbReference type="GO" id="GO:0003714">
    <property type="term" value="F:transcription corepressor activity"/>
    <property type="evidence" value="ECO:0007669"/>
    <property type="project" value="TreeGrafter"/>
</dbReference>
<dbReference type="PANTHER" id="PTHR11085:SF12">
    <property type="entry name" value="NAD-DEPENDENT PROTEIN DEACYLASE SIRTUIN-6"/>
    <property type="match status" value="1"/>
</dbReference>
<protein>
    <recommendedName>
        <fullName evidence="1">protein acetyllysine N-acetyltransferase</fullName>
        <ecNumber evidence="1">2.3.1.286</ecNumber>
    </recommendedName>
</protein>
<keyword evidence="3" id="KW-0862">Zinc</keyword>
<evidence type="ECO:0000313" key="8">
    <source>
        <dbReference type="Proteomes" id="UP001420932"/>
    </source>
</evidence>
<dbReference type="InterPro" id="IPR026590">
    <property type="entry name" value="Ssirtuin_cat_dom"/>
</dbReference>
<dbReference type="GO" id="GO:0046872">
    <property type="term" value="F:metal ion binding"/>
    <property type="evidence" value="ECO:0007669"/>
    <property type="project" value="UniProtKB-KW"/>
</dbReference>
<comment type="caution">
    <text evidence="7">The sequence shown here is derived from an EMBL/GenBank/DDBJ whole genome shotgun (WGS) entry which is preliminary data.</text>
</comment>
<evidence type="ECO:0000256" key="4">
    <source>
        <dbReference type="ARBA" id="ARBA00023027"/>
    </source>
</evidence>
<dbReference type="GO" id="GO:0070403">
    <property type="term" value="F:NAD+ binding"/>
    <property type="evidence" value="ECO:0007669"/>
    <property type="project" value="TreeGrafter"/>
</dbReference>
<evidence type="ECO:0000256" key="2">
    <source>
        <dbReference type="ARBA" id="ARBA00022723"/>
    </source>
</evidence>
<dbReference type="AlphaFoldDB" id="A0AAP0KHX1"/>
<keyword evidence="4" id="KW-0520">NAD</keyword>
<organism evidence="7 8">
    <name type="scientific">Stephania yunnanensis</name>
    <dbReference type="NCBI Taxonomy" id="152371"/>
    <lineage>
        <taxon>Eukaryota</taxon>
        <taxon>Viridiplantae</taxon>
        <taxon>Streptophyta</taxon>
        <taxon>Embryophyta</taxon>
        <taxon>Tracheophyta</taxon>
        <taxon>Spermatophyta</taxon>
        <taxon>Magnoliopsida</taxon>
        <taxon>Ranunculales</taxon>
        <taxon>Menispermaceae</taxon>
        <taxon>Menispermoideae</taxon>
        <taxon>Cissampelideae</taxon>
        <taxon>Stephania</taxon>
    </lineage>
</organism>
<reference evidence="7 8" key="1">
    <citation type="submission" date="2024-01" db="EMBL/GenBank/DDBJ databases">
        <title>Genome assemblies of Stephania.</title>
        <authorList>
            <person name="Yang L."/>
        </authorList>
    </citation>
    <scope>NUCLEOTIDE SEQUENCE [LARGE SCALE GENOMIC DNA]</scope>
    <source>
        <strain evidence="7">YNDBR</strain>
        <tissue evidence="7">Leaf</tissue>
    </source>
</reference>
<keyword evidence="2" id="KW-0479">Metal-binding</keyword>
<dbReference type="GO" id="GO:0005634">
    <property type="term" value="C:nucleus"/>
    <property type="evidence" value="ECO:0007669"/>
    <property type="project" value="TreeGrafter"/>
</dbReference>
<name>A0AAP0KHX1_9MAGN</name>
<dbReference type="GO" id="GO:0017136">
    <property type="term" value="F:histone deacetylase activity, NAD-dependent"/>
    <property type="evidence" value="ECO:0007669"/>
    <property type="project" value="TreeGrafter"/>
</dbReference>
<dbReference type="EC" id="2.3.1.286" evidence="1"/>
<evidence type="ECO:0000313" key="7">
    <source>
        <dbReference type="EMBL" id="KAK9152390.1"/>
    </source>
</evidence>
<dbReference type="PROSITE" id="PS50305">
    <property type="entry name" value="SIRTUIN"/>
    <property type="match status" value="1"/>
</dbReference>
<feature type="domain" description="Deacetylase sirtuin-type" evidence="6">
    <location>
        <begin position="1"/>
        <end position="89"/>
    </location>
</feature>
<dbReference type="InterPro" id="IPR029035">
    <property type="entry name" value="DHS-like_NAD/FAD-binding_dom"/>
</dbReference>
<comment type="caution">
    <text evidence="5">Lacks conserved residue(s) required for the propagation of feature annotation.</text>
</comment>